<evidence type="ECO:0000313" key="2">
    <source>
        <dbReference type="Proteomes" id="UP000568380"/>
    </source>
</evidence>
<protein>
    <submittedName>
        <fullName evidence="1">Uncharacterized protein</fullName>
    </submittedName>
</protein>
<gene>
    <name evidence="1" type="ORF">HNR40_007206</name>
</gene>
<keyword evidence="2" id="KW-1185">Reference proteome</keyword>
<dbReference type="Proteomes" id="UP000568380">
    <property type="component" value="Unassembled WGS sequence"/>
</dbReference>
<name>A0A7W8AAP3_9ACTN</name>
<comment type="caution">
    <text evidence="1">The sequence shown here is derived from an EMBL/GenBank/DDBJ whole genome shotgun (WGS) entry which is preliminary data.</text>
</comment>
<sequence>MICNVGERRHDLCTKPKLMGGPAQLHPDYDPISLCLETTASGHGETQGRRL</sequence>
<accession>A0A7W8AAP3</accession>
<reference evidence="1 2" key="1">
    <citation type="submission" date="2020-08" db="EMBL/GenBank/DDBJ databases">
        <title>Genomic Encyclopedia of Type Strains, Phase IV (KMG-IV): sequencing the most valuable type-strain genomes for metagenomic binning, comparative biology and taxonomic classification.</title>
        <authorList>
            <person name="Goeker M."/>
        </authorList>
    </citation>
    <scope>NUCLEOTIDE SEQUENCE [LARGE SCALE GENOMIC DNA]</scope>
    <source>
        <strain evidence="1 2">DSM 45385</strain>
    </source>
</reference>
<dbReference type="EMBL" id="JACHIN010000011">
    <property type="protein sequence ID" value="MBB5081711.1"/>
    <property type="molecule type" value="Genomic_DNA"/>
</dbReference>
<proteinExistence type="predicted"/>
<dbReference type="AlphaFoldDB" id="A0A7W8AAP3"/>
<organism evidence="1 2">
    <name type="scientific">Nonomuraea endophytica</name>
    <dbReference type="NCBI Taxonomy" id="714136"/>
    <lineage>
        <taxon>Bacteria</taxon>
        <taxon>Bacillati</taxon>
        <taxon>Actinomycetota</taxon>
        <taxon>Actinomycetes</taxon>
        <taxon>Streptosporangiales</taxon>
        <taxon>Streptosporangiaceae</taxon>
        <taxon>Nonomuraea</taxon>
    </lineage>
</organism>
<evidence type="ECO:0000313" key="1">
    <source>
        <dbReference type="EMBL" id="MBB5081711.1"/>
    </source>
</evidence>